<dbReference type="AlphaFoldDB" id="A0A840SD60"/>
<dbReference type="InterPro" id="IPR003329">
    <property type="entry name" value="Cytidylyl_trans"/>
</dbReference>
<evidence type="ECO:0000313" key="2">
    <source>
        <dbReference type="Proteomes" id="UP000578697"/>
    </source>
</evidence>
<evidence type="ECO:0008006" key="3">
    <source>
        <dbReference type="Google" id="ProtNLM"/>
    </source>
</evidence>
<dbReference type="Gene3D" id="3.90.550.10">
    <property type="entry name" value="Spore Coat Polysaccharide Biosynthesis Protein SpsA, Chain A"/>
    <property type="match status" value="1"/>
</dbReference>
<comment type="caution">
    <text evidence="1">The sequence shown here is derived from an EMBL/GenBank/DDBJ whole genome shotgun (WGS) entry which is preliminary data.</text>
</comment>
<dbReference type="CDD" id="cd02440">
    <property type="entry name" value="AdoMet_MTases"/>
    <property type="match status" value="1"/>
</dbReference>
<dbReference type="Gene3D" id="3.40.50.2000">
    <property type="entry name" value="Glycogen Phosphorylase B"/>
    <property type="match status" value="1"/>
</dbReference>
<dbReference type="InterPro" id="IPR029063">
    <property type="entry name" value="SAM-dependent_MTases_sf"/>
</dbReference>
<gene>
    <name evidence="1" type="ORF">HNP77_000472</name>
</gene>
<keyword evidence="1" id="KW-0808">Transferase</keyword>
<dbReference type="Gene3D" id="3.40.50.150">
    <property type="entry name" value="Vaccinia Virus protein VP39"/>
    <property type="match status" value="1"/>
</dbReference>
<dbReference type="PANTHER" id="PTHR43861:SF6">
    <property type="entry name" value="METHYLTRANSFERASE TYPE 11"/>
    <property type="match status" value="1"/>
</dbReference>
<reference evidence="1 2" key="1">
    <citation type="submission" date="2020-08" db="EMBL/GenBank/DDBJ databases">
        <title>Genomic Encyclopedia of Type Strains, Phase IV (KMG-IV): sequencing the most valuable type-strain genomes for metagenomic binning, comparative biology and taxonomic classification.</title>
        <authorList>
            <person name="Goeker M."/>
        </authorList>
    </citation>
    <scope>NUCLEOTIDE SEQUENCE [LARGE SCALE GENOMIC DNA]</scope>
    <source>
        <strain evidence="1 2">DSM 103679</strain>
    </source>
</reference>
<dbReference type="Pfam" id="PF13489">
    <property type="entry name" value="Methyltransf_23"/>
    <property type="match status" value="1"/>
</dbReference>
<keyword evidence="2" id="KW-1185">Reference proteome</keyword>
<dbReference type="EMBL" id="JACHFR010000001">
    <property type="protein sequence ID" value="MBB5218128.1"/>
    <property type="molecule type" value="Genomic_DNA"/>
</dbReference>
<dbReference type="RefSeq" id="WP_246428840.1">
    <property type="nucleotide sequence ID" value="NZ_JACHFR010000001.1"/>
</dbReference>
<keyword evidence="1" id="KW-0548">Nucleotidyltransferase</keyword>
<dbReference type="GO" id="GO:0008168">
    <property type="term" value="F:methyltransferase activity"/>
    <property type="evidence" value="ECO:0007669"/>
    <property type="project" value="UniProtKB-KW"/>
</dbReference>
<sequence>MKTVVIAQCRLSSTRLPGKALLPLAEKPVLEWVLSAMKKVHADDYYVAVDFDSEQALRPVIEKCGWKVFAGPLEDVLERYLKAIEVSGADLVIRATCDNPFLFYEAADSLLNEFLRREQTVPCDYITYSGLPHGSGVEIFKASSLRKAAENTQDPYDHEHVGPALYNHREKFRCEFIKAPKRWYYPELRTTIDTLFDYFKAENLAEEIISKTGKTGPFTTEQILEGLNAESVKNPVLFVPCVKKGCGTGHLRRCLELTLAVKGRICIPEDSGLEEIAALVDEYKARGLRDSQIISVLSDIHNYSLVVTDPFVSDSGMLKKYASETKLACIDDGNQKAYEADYLLTVLPPLDVKSEVNFSEPAFIPLPENKRGSAPEKIRKVIVTVGGEDPAGLAETSAAIMAGEGYDVTLVKNCAAGENLSAVRVLDRVENLKEHLAEYDLCITHFGFTAFEALGAGIKVVLLSSSDLHEKLAVRYGFACVKKGQLNKDSLLKAVHYSFDASVSFNSSESKKLSSFIRELAAGKKYRCPVCRKEGAFEDEVVFRTEHRTFRKCRHCGMQYISYTMQNIETEYNHDYFFDDYKKQYGKTYLDDFSSIKQQCVRRMQIIDSIYKKRRSSSAPMILDVGCAMGPFLSAAADSGWFSYGTDVSSEAVEYIQQKLNFPASCSRFPDFDSVQEFGIEQFDAVTMWYVIEHFQDLDSVLKAVSSLVKKNGVFAFSTPSASGVSAKYRRESFYRNSPADHYSLWELDKAAGILRKYGFKIVQVVSTGIHPERHPLVEKNRWTEKSFQFGMLRAAMKLRKTGDTFEVYCKKI</sequence>
<dbReference type="Proteomes" id="UP000578697">
    <property type="component" value="Unassembled WGS sequence"/>
</dbReference>
<dbReference type="PANTHER" id="PTHR43861">
    <property type="entry name" value="TRANS-ACONITATE 2-METHYLTRANSFERASE-RELATED"/>
    <property type="match status" value="1"/>
</dbReference>
<dbReference type="SUPFAM" id="SSF53335">
    <property type="entry name" value="S-adenosyl-L-methionine-dependent methyltransferases"/>
    <property type="match status" value="1"/>
</dbReference>
<proteinExistence type="predicted"/>
<dbReference type="Gene3D" id="3.40.50.11190">
    <property type="match status" value="1"/>
</dbReference>
<dbReference type="Pfam" id="PF02348">
    <property type="entry name" value="CTP_transf_3"/>
    <property type="match status" value="1"/>
</dbReference>
<dbReference type="GO" id="GO:0016779">
    <property type="term" value="F:nucleotidyltransferase activity"/>
    <property type="evidence" value="ECO:0007669"/>
    <property type="project" value="UniProtKB-KW"/>
</dbReference>
<organism evidence="1 2">
    <name type="scientific">Treponema rectale</name>
    <dbReference type="NCBI Taxonomy" id="744512"/>
    <lineage>
        <taxon>Bacteria</taxon>
        <taxon>Pseudomonadati</taxon>
        <taxon>Spirochaetota</taxon>
        <taxon>Spirochaetia</taxon>
        <taxon>Spirochaetales</taxon>
        <taxon>Treponemataceae</taxon>
        <taxon>Treponema</taxon>
    </lineage>
</organism>
<dbReference type="InterPro" id="IPR029044">
    <property type="entry name" value="Nucleotide-diphossugar_trans"/>
</dbReference>
<accession>A0A840SD60</accession>
<name>A0A840SD60_9SPIR</name>
<protein>
    <recommendedName>
        <fullName evidence="3">Acylneuraminate cytidylyltransferase</fullName>
    </recommendedName>
</protein>
<dbReference type="SUPFAM" id="SSF53448">
    <property type="entry name" value="Nucleotide-diphospho-sugar transferases"/>
    <property type="match status" value="1"/>
</dbReference>
<evidence type="ECO:0000313" key="1">
    <source>
        <dbReference type="EMBL" id="MBB5218128.1"/>
    </source>
</evidence>
<keyword evidence="1" id="KW-0489">Methyltransferase</keyword>
<dbReference type="GO" id="GO:0032259">
    <property type="term" value="P:methylation"/>
    <property type="evidence" value="ECO:0007669"/>
    <property type="project" value="UniProtKB-KW"/>
</dbReference>